<name>A0A117NHE2_PICGL</name>
<dbReference type="AlphaFoldDB" id="A0A117NHE2"/>
<comment type="caution">
    <text evidence="1">The sequence shown here is derived from an EMBL/GenBank/DDBJ whole genome shotgun (WGS) entry which is preliminary data.</text>
</comment>
<keyword evidence="1" id="KW-0496">Mitochondrion</keyword>
<proteinExistence type="predicted"/>
<evidence type="ECO:0000313" key="1">
    <source>
        <dbReference type="EMBL" id="KUM48170.1"/>
    </source>
</evidence>
<organism evidence="1">
    <name type="scientific">Picea glauca</name>
    <name type="common">White spruce</name>
    <name type="synonym">Pinus glauca</name>
    <dbReference type="NCBI Taxonomy" id="3330"/>
    <lineage>
        <taxon>Eukaryota</taxon>
        <taxon>Viridiplantae</taxon>
        <taxon>Streptophyta</taxon>
        <taxon>Embryophyta</taxon>
        <taxon>Tracheophyta</taxon>
        <taxon>Spermatophyta</taxon>
        <taxon>Pinopsida</taxon>
        <taxon>Pinidae</taxon>
        <taxon>Conifers I</taxon>
        <taxon>Pinales</taxon>
        <taxon>Pinaceae</taxon>
        <taxon>Picea</taxon>
    </lineage>
</organism>
<gene>
    <name evidence="1" type="ORF">ABT39_MTgene5166</name>
</gene>
<geneLocation type="mitochondrion" evidence="1"/>
<sequence>MNNIAPLGSRTEGRFRKVDRTGPPCFLRERLLMALLDVRSVLLSISFSQEQW</sequence>
<accession>A0A117NHE2</accession>
<dbReference type="EMBL" id="LKAM01000006">
    <property type="protein sequence ID" value="KUM48170.1"/>
    <property type="molecule type" value="Genomic_DNA"/>
</dbReference>
<protein>
    <submittedName>
        <fullName evidence="1">Uncharacterized protein</fullName>
    </submittedName>
</protein>
<reference evidence="1" key="1">
    <citation type="journal article" date="2015" name="Genome Biol. Evol.">
        <title>Organellar Genomes of White Spruce (Picea glauca): Assembly and Annotation.</title>
        <authorList>
            <person name="Jackman S.D."/>
            <person name="Warren R.L."/>
            <person name="Gibb E.A."/>
            <person name="Vandervalk B.P."/>
            <person name="Mohamadi H."/>
            <person name="Chu J."/>
            <person name="Raymond A."/>
            <person name="Pleasance S."/>
            <person name="Coope R."/>
            <person name="Wildung M.R."/>
            <person name="Ritland C.E."/>
            <person name="Bousquet J."/>
            <person name="Jones S.J."/>
            <person name="Bohlmann J."/>
            <person name="Birol I."/>
        </authorList>
    </citation>
    <scope>NUCLEOTIDE SEQUENCE [LARGE SCALE GENOMIC DNA]</scope>
    <source>
        <tissue evidence="1">Flushing bud</tissue>
    </source>
</reference>